<evidence type="ECO:0000313" key="2">
    <source>
        <dbReference type="Proteomes" id="UP000236291"/>
    </source>
</evidence>
<dbReference type="ExpressionAtlas" id="A0A2K3NN68">
    <property type="expression patterns" value="baseline"/>
</dbReference>
<reference evidence="1 2" key="1">
    <citation type="journal article" date="2014" name="Am. J. Bot.">
        <title>Genome assembly and annotation for red clover (Trifolium pratense; Fabaceae).</title>
        <authorList>
            <person name="Istvanek J."/>
            <person name="Jaros M."/>
            <person name="Krenek A."/>
            <person name="Repkova J."/>
        </authorList>
    </citation>
    <scope>NUCLEOTIDE SEQUENCE [LARGE SCALE GENOMIC DNA]</scope>
    <source>
        <strain evidence="2">cv. Tatra</strain>
        <tissue evidence="1">Young leaves</tissue>
    </source>
</reference>
<sequence>MEPTPKRHQLEKLLPNGCELLFDHPKIEDPEKHLELGKVDGTVTSVATDDLNLNSRSAVGVAGDAGQLLLYLHLHDPNSKE</sequence>
<accession>A0A2K3NN68</accession>
<dbReference type="AlphaFoldDB" id="A0A2K3NN68"/>
<dbReference type="Proteomes" id="UP000236291">
    <property type="component" value="Unassembled WGS sequence"/>
</dbReference>
<protein>
    <submittedName>
        <fullName evidence="1">Uncharacterized protein</fullName>
    </submittedName>
</protein>
<comment type="caution">
    <text evidence="1">The sequence shown here is derived from an EMBL/GenBank/DDBJ whole genome shotgun (WGS) entry which is preliminary data.</text>
</comment>
<name>A0A2K3NN68_TRIPR</name>
<dbReference type="EMBL" id="ASHM01000340">
    <property type="protein sequence ID" value="PNY04483.1"/>
    <property type="molecule type" value="Genomic_DNA"/>
</dbReference>
<reference evidence="1 2" key="2">
    <citation type="journal article" date="2017" name="Front. Plant Sci.">
        <title>Gene Classification and Mining of Molecular Markers Useful in Red Clover (Trifolium pratense) Breeding.</title>
        <authorList>
            <person name="Istvanek J."/>
            <person name="Dluhosova J."/>
            <person name="Dluhos P."/>
            <person name="Patkova L."/>
            <person name="Nedelnik J."/>
            <person name="Repkova J."/>
        </authorList>
    </citation>
    <scope>NUCLEOTIDE SEQUENCE [LARGE SCALE GENOMIC DNA]</scope>
    <source>
        <strain evidence="2">cv. Tatra</strain>
        <tissue evidence="1">Young leaves</tissue>
    </source>
</reference>
<gene>
    <name evidence="1" type="ORF">L195_g000907</name>
</gene>
<evidence type="ECO:0000313" key="1">
    <source>
        <dbReference type="EMBL" id="PNY04483.1"/>
    </source>
</evidence>
<organism evidence="1 2">
    <name type="scientific">Trifolium pratense</name>
    <name type="common">Red clover</name>
    <dbReference type="NCBI Taxonomy" id="57577"/>
    <lineage>
        <taxon>Eukaryota</taxon>
        <taxon>Viridiplantae</taxon>
        <taxon>Streptophyta</taxon>
        <taxon>Embryophyta</taxon>
        <taxon>Tracheophyta</taxon>
        <taxon>Spermatophyta</taxon>
        <taxon>Magnoliopsida</taxon>
        <taxon>eudicotyledons</taxon>
        <taxon>Gunneridae</taxon>
        <taxon>Pentapetalae</taxon>
        <taxon>rosids</taxon>
        <taxon>fabids</taxon>
        <taxon>Fabales</taxon>
        <taxon>Fabaceae</taxon>
        <taxon>Papilionoideae</taxon>
        <taxon>50 kb inversion clade</taxon>
        <taxon>NPAAA clade</taxon>
        <taxon>Hologalegina</taxon>
        <taxon>IRL clade</taxon>
        <taxon>Trifolieae</taxon>
        <taxon>Trifolium</taxon>
    </lineage>
</organism>
<proteinExistence type="predicted"/>